<dbReference type="HOGENOM" id="CLU_066192_18_2_9"/>
<dbReference type="GO" id="GO:0003700">
    <property type="term" value="F:DNA-binding transcription factor activity"/>
    <property type="evidence" value="ECO:0007669"/>
    <property type="project" value="TreeGrafter"/>
</dbReference>
<protein>
    <submittedName>
        <fullName evidence="3">DNA-binding helix-turn-helix protein</fullName>
    </submittedName>
</protein>
<dbReference type="PANTHER" id="PTHR46797">
    <property type="entry name" value="HTH-TYPE TRANSCRIPTIONAL REGULATOR"/>
    <property type="match status" value="1"/>
</dbReference>
<dbReference type="EMBL" id="AEBR01000040">
    <property type="protein sequence ID" value="EFM82934.1"/>
    <property type="molecule type" value="Genomic_DNA"/>
</dbReference>
<dbReference type="Gene3D" id="1.10.260.40">
    <property type="entry name" value="lambda repressor-like DNA-binding domains"/>
    <property type="match status" value="1"/>
</dbReference>
<organism evidence="3 4">
    <name type="scientific">Enterococcus faecalis TX4248</name>
    <dbReference type="NCBI Taxonomy" id="749495"/>
    <lineage>
        <taxon>Bacteria</taxon>
        <taxon>Bacillati</taxon>
        <taxon>Bacillota</taxon>
        <taxon>Bacilli</taxon>
        <taxon>Lactobacillales</taxon>
        <taxon>Enterococcaceae</taxon>
        <taxon>Enterococcus</taxon>
    </lineage>
</organism>
<dbReference type="InterPro" id="IPR010982">
    <property type="entry name" value="Lambda_DNA-bd_dom_sf"/>
</dbReference>
<dbReference type="RefSeq" id="WP_002402126.1">
    <property type="nucleotide sequence ID" value="NZ_GL454441.1"/>
</dbReference>
<comment type="caution">
    <text evidence="3">The sequence shown here is derived from an EMBL/GenBank/DDBJ whole genome shotgun (WGS) entry which is preliminary data.</text>
</comment>
<sequence length="91" mass="10295">MTTINQLIEEKKKNSSSFAKEFELESQRLEVAVALAQLRKELGFSQRELAERVGKPQSTIARIENGTVNVSFKVLYEIAQGVGKELHVEFK</sequence>
<name>A0A125W6L5_ENTFL</name>
<dbReference type="PROSITE" id="PS50943">
    <property type="entry name" value="HTH_CROC1"/>
    <property type="match status" value="1"/>
</dbReference>
<evidence type="ECO:0000256" key="1">
    <source>
        <dbReference type="ARBA" id="ARBA00023125"/>
    </source>
</evidence>
<evidence type="ECO:0000313" key="3">
    <source>
        <dbReference type="EMBL" id="EFM82934.1"/>
    </source>
</evidence>
<dbReference type="CDD" id="cd00093">
    <property type="entry name" value="HTH_XRE"/>
    <property type="match status" value="1"/>
</dbReference>
<reference evidence="3 4" key="1">
    <citation type="submission" date="2010-07" db="EMBL/GenBank/DDBJ databases">
        <authorList>
            <person name="Sid Ahmed O."/>
        </authorList>
    </citation>
    <scope>NUCLEOTIDE SEQUENCE [LARGE SCALE GENOMIC DNA]</scope>
    <source>
        <strain evidence="3 4">TX4248</strain>
    </source>
</reference>
<dbReference type="InterPro" id="IPR001387">
    <property type="entry name" value="Cro/C1-type_HTH"/>
</dbReference>
<dbReference type="GO" id="GO:0005829">
    <property type="term" value="C:cytosol"/>
    <property type="evidence" value="ECO:0007669"/>
    <property type="project" value="TreeGrafter"/>
</dbReference>
<dbReference type="Pfam" id="PF01381">
    <property type="entry name" value="HTH_3"/>
    <property type="match status" value="1"/>
</dbReference>
<feature type="domain" description="HTH cro/C1-type" evidence="2">
    <location>
        <begin position="35"/>
        <end position="90"/>
    </location>
</feature>
<gene>
    <name evidence="3" type="ORF">HMPREF9498_01404</name>
</gene>
<dbReference type="AlphaFoldDB" id="A0A125W6L5"/>
<evidence type="ECO:0000259" key="2">
    <source>
        <dbReference type="PROSITE" id="PS50943"/>
    </source>
</evidence>
<dbReference type="PANTHER" id="PTHR46797:SF1">
    <property type="entry name" value="METHYLPHOSPHONATE SYNTHASE"/>
    <property type="match status" value="1"/>
</dbReference>
<proteinExistence type="predicted"/>
<dbReference type="Proteomes" id="UP000004846">
    <property type="component" value="Unassembled WGS sequence"/>
</dbReference>
<keyword evidence="1 3" id="KW-0238">DNA-binding</keyword>
<dbReference type="SMART" id="SM00530">
    <property type="entry name" value="HTH_XRE"/>
    <property type="match status" value="1"/>
</dbReference>
<dbReference type="InterPro" id="IPR050807">
    <property type="entry name" value="TransReg_Diox_bact_type"/>
</dbReference>
<accession>A0A125W6L5</accession>
<dbReference type="GO" id="GO:0003677">
    <property type="term" value="F:DNA binding"/>
    <property type="evidence" value="ECO:0007669"/>
    <property type="project" value="UniProtKB-KW"/>
</dbReference>
<dbReference type="SUPFAM" id="SSF47413">
    <property type="entry name" value="lambda repressor-like DNA-binding domains"/>
    <property type="match status" value="1"/>
</dbReference>
<evidence type="ECO:0000313" key="4">
    <source>
        <dbReference type="Proteomes" id="UP000004846"/>
    </source>
</evidence>